<dbReference type="PANTHER" id="PTHR44029">
    <property type="entry name" value="DNAJ HOMOLOG SUBFAMILY C MEMBER 21"/>
    <property type="match status" value="1"/>
</dbReference>
<evidence type="ECO:0000256" key="1">
    <source>
        <dbReference type="SAM" id="MobiDB-lite"/>
    </source>
</evidence>
<feature type="compositionally biased region" description="Basic and acidic residues" evidence="1">
    <location>
        <begin position="258"/>
        <end position="275"/>
    </location>
</feature>
<organism evidence="3 4">
    <name type="scientific">Bos mutus</name>
    <name type="common">wild yak</name>
    <dbReference type="NCBI Taxonomy" id="72004"/>
    <lineage>
        <taxon>Eukaryota</taxon>
        <taxon>Metazoa</taxon>
        <taxon>Chordata</taxon>
        <taxon>Craniata</taxon>
        <taxon>Vertebrata</taxon>
        <taxon>Euteleostomi</taxon>
        <taxon>Mammalia</taxon>
        <taxon>Eutheria</taxon>
        <taxon>Laurasiatheria</taxon>
        <taxon>Artiodactyla</taxon>
        <taxon>Ruminantia</taxon>
        <taxon>Pecora</taxon>
        <taxon>Bovidae</taxon>
        <taxon>Bovinae</taxon>
        <taxon>Bos</taxon>
    </lineage>
</organism>
<feature type="compositionally biased region" description="Basic residues" evidence="1">
    <location>
        <begin position="277"/>
        <end position="288"/>
    </location>
</feature>
<feature type="compositionally biased region" description="Basic residues" evidence="1">
    <location>
        <begin position="350"/>
        <end position="360"/>
    </location>
</feature>
<dbReference type="SMART" id="SM00271">
    <property type="entry name" value="DnaJ"/>
    <property type="match status" value="1"/>
</dbReference>
<dbReference type="GO" id="GO:0005737">
    <property type="term" value="C:cytoplasm"/>
    <property type="evidence" value="ECO:0007669"/>
    <property type="project" value="TreeGrafter"/>
</dbReference>
<name>A0A6B0QTJ2_9CETA</name>
<dbReference type="InterPro" id="IPR001623">
    <property type="entry name" value="DnaJ_domain"/>
</dbReference>
<dbReference type="Gene3D" id="1.10.287.110">
    <property type="entry name" value="DnaJ domain"/>
    <property type="match status" value="1"/>
</dbReference>
<dbReference type="EMBL" id="VBQZ03000003">
    <property type="protein sequence ID" value="MXQ79981.1"/>
    <property type="molecule type" value="Genomic_DNA"/>
</dbReference>
<proteinExistence type="predicted"/>
<dbReference type="InterPro" id="IPR036869">
    <property type="entry name" value="J_dom_sf"/>
</dbReference>
<sequence>MVGAYSSCASEAAQSSDSSPSTAAPVHADKEIARAAAALTGWSRAGAGLPPQETTTRAGATTLAQPRPGRSPLLCRAMNCHDEALGVQRHASEEELKKAYRKLAQKGHPDKNLDDAAEAAEQFKLIQAAYNVLSDPQESTWCNNHREALVKGGRDAEYQDDSLDLLHYFTVTCYPGYGDDEKGFYMVRRNDSEMTAKEELESALEEDMEDFPTFGDSQSDYDMVVHHSMLTGRVSALRTLLGKKSMIHSRLQTAGRNEPWKKKTNEKEEMEEAPKQKLSKKQKKKKQKPAQNCDDNFHENGTGEGVKLDPEDTNLNENNARELEDSLQENVGVTETVELCDDPKTEAKRVSKPKGKKAKDTKKSVRVPAEPQTMSDVLISCTTCHSEFPSRNKLFDHPKAISQRAPSSLTSLNSVTNS</sequence>
<feature type="compositionally biased region" description="Low complexity" evidence="1">
    <location>
        <begin position="407"/>
        <end position="418"/>
    </location>
</feature>
<dbReference type="Proteomes" id="UP000322234">
    <property type="component" value="Unassembled WGS sequence"/>
</dbReference>
<feature type="region of interest" description="Disordered" evidence="1">
    <location>
        <begin position="1"/>
        <end position="29"/>
    </location>
</feature>
<evidence type="ECO:0000313" key="4">
    <source>
        <dbReference type="Proteomes" id="UP000322234"/>
    </source>
</evidence>
<dbReference type="CDD" id="cd06257">
    <property type="entry name" value="DnaJ"/>
    <property type="match status" value="1"/>
</dbReference>
<feature type="compositionally biased region" description="Polar residues" evidence="1">
    <location>
        <begin position="52"/>
        <end position="64"/>
    </location>
</feature>
<feature type="compositionally biased region" description="Low complexity" evidence="1">
    <location>
        <begin position="1"/>
        <end position="24"/>
    </location>
</feature>
<dbReference type="Pfam" id="PF00226">
    <property type="entry name" value="DnaJ"/>
    <property type="match status" value="1"/>
</dbReference>
<dbReference type="PANTHER" id="PTHR44029:SF1">
    <property type="entry name" value="DNAJ HOMOLOG SUBFAMILY C MEMBER 21"/>
    <property type="match status" value="1"/>
</dbReference>
<accession>A0A6B0QTJ2</accession>
<keyword evidence="4" id="KW-1185">Reference proteome</keyword>
<dbReference type="SUPFAM" id="SSF46565">
    <property type="entry name" value="Chaperone J-domain"/>
    <property type="match status" value="1"/>
</dbReference>
<evidence type="ECO:0000313" key="3">
    <source>
        <dbReference type="EMBL" id="MXQ79981.1"/>
    </source>
</evidence>
<feature type="region of interest" description="Disordered" evidence="1">
    <location>
        <begin position="395"/>
        <end position="418"/>
    </location>
</feature>
<feature type="region of interest" description="Disordered" evidence="1">
    <location>
        <begin position="42"/>
        <end position="69"/>
    </location>
</feature>
<gene>
    <name evidence="3" type="ORF">E5288_WYG013628</name>
</gene>
<feature type="region of interest" description="Disordered" evidence="1">
    <location>
        <begin position="340"/>
        <end position="371"/>
    </location>
</feature>
<dbReference type="PROSITE" id="PS50076">
    <property type="entry name" value="DNAJ_2"/>
    <property type="match status" value="1"/>
</dbReference>
<feature type="region of interest" description="Disordered" evidence="1">
    <location>
        <begin position="248"/>
        <end position="314"/>
    </location>
</feature>
<comment type="caution">
    <text evidence="3">The sequence shown here is derived from an EMBL/GenBank/DDBJ whole genome shotgun (WGS) entry which is preliminary data.</text>
</comment>
<dbReference type="PRINTS" id="PR00625">
    <property type="entry name" value="JDOMAIN"/>
</dbReference>
<dbReference type="AlphaFoldDB" id="A0A6B0QTJ2"/>
<protein>
    <recommendedName>
        <fullName evidence="2">J domain-containing protein</fullName>
    </recommendedName>
</protein>
<feature type="domain" description="J" evidence="2">
    <location>
        <begin position="80"/>
        <end position="153"/>
    </location>
</feature>
<reference evidence="3" key="1">
    <citation type="submission" date="2019-10" db="EMBL/GenBank/DDBJ databases">
        <title>The sequence and de novo assembly of the wild yak genome.</title>
        <authorList>
            <person name="Liu Y."/>
        </authorList>
    </citation>
    <scope>NUCLEOTIDE SEQUENCE [LARGE SCALE GENOMIC DNA]</scope>
    <source>
        <strain evidence="3">WY2019</strain>
    </source>
</reference>
<evidence type="ECO:0000259" key="2">
    <source>
        <dbReference type="PROSITE" id="PS50076"/>
    </source>
</evidence>
<dbReference type="InterPro" id="IPR051964">
    <property type="entry name" value="Chaperone_stress_response"/>
</dbReference>